<dbReference type="InterPro" id="IPR011761">
    <property type="entry name" value="ATP-grasp"/>
</dbReference>
<keyword evidence="1" id="KW-0436">Ligase</keyword>
<evidence type="ECO:0000256" key="3">
    <source>
        <dbReference type="ARBA" id="ARBA00022840"/>
    </source>
</evidence>
<name>A0ABS2TL91_9ACTN</name>
<sequence length="424" mass="46310">MRKSVLWHADHIDTLRAMGRELHLLTEVPGLDVDGRFAAVTVIPAGLPVREAVDRAVAITAAEGIGTALTFAETDIHLTSLVNRRLGHAWAVPEADAIARDKRRQREFLDEHGLPTVRHAAVSSTAEGLAAAERIGYPLIVKPTHAAFSRGVALVSGPEELEGRLGDIEELARSGDGNYFTGAERTYALLEEFLPGEEVTLDGVVLFGRFHLAGVINKMHMPGPYFEEDFYTLPFRRPELEPELAGIAEAVVKHLRVEHCLFNIELRQDADGQFRVVEFSTRMSGGQNYRNLREVHGIDVVRLYVKALGADGHEEVWAGETPRLPARRATCITYAYRTGVVLRNTPGQAALSPHFQSYVPVARPGDRLRRAPEGYDIAGSLSVAGPYREPADVDRIEAVAAELDRRLDVLVVPAPPALPAGGAG</sequence>
<dbReference type="RefSeq" id="WP_205355990.1">
    <property type="nucleotide sequence ID" value="NZ_JADKYB010000003.1"/>
</dbReference>
<accession>A0ABS2TL91</accession>
<dbReference type="Gene3D" id="3.30.470.20">
    <property type="entry name" value="ATP-grasp fold, B domain"/>
    <property type="match status" value="1"/>
</dbReference>
<dbReference type="Pfam" id="PF13535">
    <property type="entry name" value="ATP-grasp_4"/>
    <property type="match status" value="1"/>
</dbReference>
<protein>
    <submittedName>
        <fullName evidence="6">ATP-grasp domain-containing protein</fullName>
    </submittedName>
</protein>
<reference evidence="6 7" key="1">
    <citation type="submission" date="2021-01" db="EMBL/GenBank/DDBJ databases">
        <title>Streptomyces acididurans sp. nov., isolated from a peat swamp forest soil.</title>
        <authorList>
            <person name="Chantavorakit T."/>
            <person name="Duangmal K."/>
        </authorList>
    </citation>
    <scope>NUCLEOTIDE SEQUENCE [LARGE SCALE GENOMIC DNA]</scope>
    <source>
        <strain evidence="6 7">KK5PA1</strain>
    </source>
</reference>
<evidence type="ECO:0000256" key="4">
    <source>
        <dbReference type="PROSITE-ProRule" id="PRU00409"/>
    </source>
</evidence>
<dbReference type="SMART" id="SM01209">
    <property type="entry name" value="GARS_A"/>
    <property type="match status" value="1"/>
</dbReference>
<keyword evidence="3 4" id="KW-0067">ATP-binding</keyword>
<dbReference type="PANTHER" id="PTHR43585">
    <property type="entry name" value="FUMIPYRROLE BIOSYNTHESIS PROTEIN C"/>
    <property type="match status" value="1"/>
</dbReference>
<comment type="caution">
    <text evidence="6">The sequence shown here is derived from an EMBL/GenBank/DDBJ whole genome shotgun (WGS) entry which is preliminary data.</text>
</comment>
<dbReference type="PANTHER" id="PTHR43585:SF2">
    <property type="entry name" value="ATP-GRASP ENZYME FSQD"/>
    <property type="match status" value="1"/>
</dbReference>
<dbReference type="EMBL" id="JADKYB010000003">
    <property type="protein sequence ID" value="MBM9504107.1"/>
    <property type="molecule type" value="Genomic_DNA"/>
</dbReference>
<keyword evidence="2 4" id="KW-0547">Nucleotide-binding</keyword>
<proteinExistence type="predicted"/>
<dbReference type="InterPro" id="IPR052032">
    <property type="entry name" value="ATP-dep_AA_Ligase"/>
</dbReference>
<evidence type="ECO:0000313" key="6">
    <source>
        <dbReference type="EMBL" id="MBM9504107.1"/>
    </source>
</evidence>
<dbReference type="SUPFAM" id="SSF56059">
    <property type="entry name" value="Glutathione synthetase ATP-binding domain-like"/>
    <property type="match status" value="1"/>
</dbReference>
<evidence type="ECO:0000256" key="2">
    <source>
        <dbReference type="ARBA" id="ARBA00022741"/>
    </source>
</evidence>
<evidence type="ECO:0000256" key="1">
    <source>
        <dbReference type="ARBA" id="ARBA00022598"/>
    </source>
</evidence>
<keyword evidence="7" id="KW-1185">Reference proteome</keyword>
<evidence type="ECO:0000259" key="5">
    <source>
        <dbReference type="PROSITE" id="PS50975"/>
    </source>
</evidence>
<dbReference type="Proteomes" id="UP000749040">
    <property type="component" value="Unassembled WGS sequence"/>
</dbReference>
<gene>
    <name evidence="6" type="ORF">ITX44_06070</name>
</gene>
<feature type="domain" description="ATP-grasp" evidence="5">
    <location>
        <begin position="106"/>
        <end position="309"/>
    </location>
</feature>
<evidence type="ECO:0000313" key="7">
    <source>
        <dbReference type="Proteomes" id="UP000749040"/>
    </source>
</evidence>
<organism evidence="6 7">
    <name type="scientific">Actinacidiphila acididurans</name>
    <dbReference type="NCBI Taxonomy" id="2784346"/>
    <lineage>
        <taxon>Bacteria</taxon>
        <taxon>Bacillati</taxon>
        <taxon>Actinomycetota</taxon>
        <taxon>Actinomycetes</taxon>
        <taxon>Kitasatosporales</taxon>
        <taxon>Streptomycetaceae</taxon>
        <taxon>Actinacidiphila</taxon>
    </lineage>
</organism>
<dbReference type="PROSITE" id="PS50975">
    <property type="entry name" value="ATP_GRASP"/>
    <property type="match status" value="1"/>
</dbReference>